<proteinExistence type="predicted"/>
<comment type="caution">
    <text evidence="1">The sequence shown here is derived from an EMBL/GenBank/DDBJ whole genome shotgun (WGS) entry which is preliminary data.</text>
</comment>
<name>A0A125QS78_9BACI</name>
<organism evidence="1 2">
    <name type="scientific">Peribacillus simplex</name>
    <dbReference type="NCBI Taxonomy" id="1478"/>
    <lineage>
        <taxon>Bacteria</taxon>
        <taxon>Bacillati</taxon>
        <taxon>Bacillota</taxon>
        <taxon>Bacilli</taxon>
        <taxon>Bacillales</taxon>
        <taxon>Bacillaceae</taxon>
        <taxon>Peribacillus</taxon>
    </lineage>
</organism>
<reference evidence="1 2" key="1">
    <citation type="submission" date="2015-11" db="EMBL/GenBank/DDBJ databases">
        <title>Genome Sequence of Bacillus simplex strain VanAntwerpen2.</title>
        <authorList>
            <person name="Couger M.B."/>
        </authorList>
    </citation>
    <scope>NUCLEOTIDE SEQUENCE [LARGE SCALE GENOMIC DNA]</scope>
    <source>
        <strain evidence="1 2">VanAntwerpen02</strain>
    </source>
</reference>
<keyword evidence="2" id="KW-1185">Reference proteome</keyword>
<dbReference type="RefSeq" id="WP_061141239.1">
    <property type="nucleotide sequence ID" value="NZ_LNNH01000012.1"/>
</dbReference>
<dbReference type="AlphaFoldDB" id="A0A125QS78"/>
<dbReference type="Proteomes" id="UP000064189">
    <property type="component" value="Unassembled WGS sequence"/>
</dbReference>
<dbReference type="EMBL" id="LNNH01000012">
    <property type="protein sequence ID" value="KWW20881.1"/>
    <property type="molecule type" value="Genomic_DNA"/>
</dbReference>
<gene>
    <name evidence="1" type="ORF">AS888_14700</name>
</gene>
<evidence type="ECO:0000313" key="1">
    <source>
        <dbReference type="EMBL" id="KWW20881.1"/>
    </source>
</evidence>
<accession>A0A125QS78</accession>
<protein>
    <submittedName>
        <fullName evidence="1">Uncharacterized protein</fullName>
    </submittedName>
</protein>
<evidence type="ECO:0000313" key="2">
    <source>
        <dbReference type="Proteomes" id="UP000064189"/>
    </source>
</evidence>
<sequence length="105" mass="12335">MIDINMKVQPSFYDDECAIVFSFYFDRATRKIGEAVVYTCEKSNEKECDQDHIDTNVQEKIAYIKEFSIVDEYQATSMKKIKHFLNVIGIKKCVKYNLQGNEIKF</sequence>